<name>A0A2H3EFH5_ARMGA</name>
<evidence type="ECO:0000313" key="2">
    <source>
        <dbReference type="Proteomes" id="UP000217790"/>
    </source>
</evidence>
<gene>
    <name evidence="1" type="ORF">ARMGADRAFT_1075036</name>
</gene>
<dbReference type="OrthoDB" id="3110590at2759"/>
<dbReference type="InParanoid" id="A0A2H3EFH5"/>
<organism evidence="1 2">
    <name type="scientific">Armillaria gallica</name>
    <name type="common">Bulbous honey fungus</name>
    <name type="synonym">Armillaria bulbosa</name>
    <dbReference type="NCBI Taxonomy" id="47427"/>
    <lineage>
        <taxon>Eukaryota</taxon>
        <taxon>Fungi</taxon>
        <taxon>Dikarya</taxon>
        <taxon>Basidiomycota</taxon>
        <taxon>Agaricomycotina</taxon>
        <taxon>Agaricomycetes</taxon>
        <taxon>Agaricomycetidae</taxon>
        <taxon>Agaricales</taxon>
        <taxon>Marasmiineae</taxon>
        <taxon>Physalacriaceae</taxon>
        <taxon>Armillaria</taxon>
    </lineage>
</organism>
<dbReference type="Proteomes" id="UP000217790">
    <property type="component" value="Unassembled WGS sequence"/>
</dbReference>
<dbReference type="EMBL" id="KZ293648">
    <property type="protein sequence ID" value="PBK98166.1"/>
    <property type="molecule type" value="Genomic_DNA"/>
</dbReference>
<evidence type="ECO:0000313" key="1">
    <source>
        <dbReference type="EMBL" id="PBK98166.1"/>
    </source>
</evidence>
<sequence length="210" mass="23323">MFLVSAILSVPFINEVGNIHPANAFIPFMGTCTPVFLHVQDYSCEADSELIYEWNLTLEIEVAHSFRLIRVCITAGNRLSISGSSYVRACLIIASWAQGTRGGSWSSPLLEVYTPSEDKYMTTGAKAVDLDLDGCQSAMWMPHIVISTSMMLIRIQEHRCRIQQLESPFGVSQAQWNQAVYPPKSMYRFAVKLTPSNTIGEASAPVPRNT</sequence>
<reference evidence="2" key="1">
    <citation type="journal article" date="2017" name="Nat. Ecol. Evol.">
        <title>Genome expansion and lineage-specific genetic innovations in the forest pathogenic fungi Armillaria.</title>
        <authorList>
            <person name="Sipos G."/>
            <person name="Prasanna A.N."/>
            <person name="Walter M.C."/>
            <person name="O'Connor E."/>
            <person name="Balint B."/>
            <person name="Krizsan K."/>
            <person name="Kiss B."/>
            <person name="Hess J."/>
            <person name="Varga T."/>
            <person name="Slot J."/>
            <person name="Riley R."/>
            <person name="Boka B."/>
            <person name="Rigling D."/>
            <person name="Barry K."/>
            <person name="Lee J."/>
            <person name="Mihaltcheva S."/>
            <person name="LaButti K."/>
            <person name="Lipzen A."/>
            <person name="Waldron R."/>
            <person name="Moloney N.M."/>
            <person name="Sperisen C."/>
            <person name="Kredics L."/>
            <person name="Vagvoelgyi C."/>
            <person name="Patrignani A."/>
            <person name="Fitzpatrick D."/>
            <person name="Nagy I."/>
            <person name="Doyle S."/>
            <person name="Anderson J.B."/>
            <person name="Grigoriev I.V."/>
            <person name="Gueldener U."/>
            <person name="Muensterkoetter M."/>
            <person name="Nagy L.G."/>
        </authorList>
    </citation>
    <scope>NUCLEOTIDE SEQUENCE [LARGE SCALE GENOMIC DNA]</scope>
    <source>
        <strain evidence="2">Ar21-2</strain>
    </source>
</reference>
<keyword evidence="2" id="KW-1185">Reference proteome</keyword>
<proteinExistence type="predicted"/>
<protein>
    <submittedName>
        <fullName evidence="1">Uncharacterized protein</fullName>
    </submittedName>
</protein>
<accession>A0A2H3EFH5</accession>
<dbReference type="AlphaFoldDB" id="A0A2H3EFH5"/>